<name>A0AAV7GHK5_DENCH</name>
<accession>A0AAV7GHK5</accession>
<gene>
    <name evidence="1" type="ORF">IEQ34_008840</name>
</gene>
<reference evidence="1 2" key="1">
    <citation type="journal article" date="2021" name="Hortic Res">
        <title>Chromosome-scale assembly of the Dendrobium chrysotoxum genome enhances the understanding of orchid evolution.</title>
        <authorList>
            <person name="Zhang Y."/>
            <person name="Zhang G.Q."/>
            <person name="Zhang D."/>
            <person name="Liu X.D."/>
            <person name="Xu X.Y."/>
            <person name="Sun W.H."/>
            <person name="Yu X."/>
            <person name="Zhu X."/>
            <person name="Wang Z.W."/>
            <person name="Zhao X."/>
            <person name="Zhong W.Y."/>
            <person name="Chen H."/>
            <person name="Yin W.L."/>
            <person name="Huang T."/>
            <person name="Niu S.C."/>
            <person name="Liu Z.J."/>
        </authorList>
    </citation>
    <scope>NUCLEOTIDE SEQUENCE [LARGE SCALE GENOMIC DNA]</scope>
    <source>
        <strain evidence="1">Lindl</strain>
    </source>
</reference>
<dbReference type="EMBL" id="JAGFBR010000009">
    <property type="protein sequence ID" value="KAH0461265.1"/>
    <property type="molecule type" value="Genomic_DNA"/>
</dbReference>
<evidence type="ECO:0000313" key="2">
    <source>
        <dbReference type="Proteomes" id="UP000775213"/>
    </source>
</evidence>
<dbReference type="SUPFAM" id="SSF52540">
    <property type="entry name" value="P-loop containing nucleoside triphosphate hydrolases"/>
    <property type="match status" value="1"/>
</dbReference>
<protein>
    <submittedName>
        <fullName evidence="1">Uncharacterized protein</fullName>
    </submittedName>
</protein>
<proteinExistence type="predicted"/>
<organism evidence="1 2">
    <name type="scientific">Dendrobium chrysotoxum</name>
    <name type="common">Orchid</name>
    <dbReference type="NCBI Taxonomy" id="161865"/>
    <lineage>
        <taxon>Eukaryota</taxon>
        <taxon>Viridiplantae</taxon>
        <taxon>Streptophyta</taxon>
        <taxon>Embryophyta</taxon>
        <taxon>Tracheophyta</taxon>
        <taxon>Spermatophyta</taxon>
        <taxon>Magnoliopsida</taxon>
        <taxon>Liliopsida</taxon>
        <taxon>Asparagales</taxon>
        <taxon>Orchidaceae</taxon>
        <taxon>Epidendroideae</taxon>
        <taxon>Malaxideae</taxon>
        <taxon>Dendrobiinae</taxon>
        <taxon>Dendrobium</taxon>
    </lineage>
</organism>
<dbReference type="InterPro" id="IPR027417">
    <property type="entry name" value="P-loop_NTPase"/>
</dbReference>
<evidence type="ECO:0000313" key="1">
    <source>
        <dbReference type="EMBL" id="KAH0461265.1"/>
    </source>
</evidence>
<comment type="caution">
    <text evidence="1">The sequence shown here is derived from an EMBL/GenBank/DDBJ whole genome shotgun (WGS) entry which is preliminary data.</text>
</comment>
<keyword evidence="2" id="KW-1185">Reference proteome</keyword>
<sequence length="125" mass="14367">MIQEFNLTMKLKEKIVKLAGLEEDECLQLLDSHAFASIKKPPGDHNFSFKSHCWRSVLESNLLGQNSINSILRLSYIVLPKYLQNCFAFCCMFPQDQEFGEGDLVLTYSKDDQNLVDILRSICML</sequence>
<dbReference type="AlphaFoldDB" id="A0AAV7GHK5"/>
<dbReference type="Proteomes" id="UP000775213">
    <property type="component" value="Unassembled WGS sequence"/>
</dbReference>